<dbReference type="PANTHER" id="PTHR23241:SF102">
    <property type="entry name" value="LD23009P"/>
    <property type="match status" value="1"/>
</dbReference>
<name>A0A0A1SNF4_9HYPO</name>
<gene>
    <name evidence="7" type="ORF">VHEMI02018</name>
</gene>
<dbReference type="InterPro" id="IPR053009">
    <property type="entry name" value="Xanthocillin_Biosynth-Assoc"/>
</dbReference>
<keyword evidence="2 5" id="KW-0812">Transmembrane</keyword>
<evidence type="ECO:0000256" key="3">
    <source>
        <dbReference type="ARBA" id="ARBA00022989"/>
    </source>
</evidence>
<organism evidence="7 8">
    <name type="scientific">[Torrubiella] hemipterigena</name>
    <dbReference type="NCBI Taxonomy" id="1531966"/>
    <lineage>
        <taxon>Eukaryota</taxon>
        <taxon>Fungi</taxon>
        <taxon>Dikarya</taxon>
        <taxon>Ascomycota</taxon>
        <taxon>Pezizomycotina</taxon>
        <taxon>Sordariomycetes</taxon>
        <taxon>Hypocreomycetidae</taxon>
        <taxon>Hypocreales</taxon>
        <taxon>Clavicipitaceae</taxon>
        <taxon>Clavicipitaceae incertae sedis</taxon>
        <taxon>'Torrubiella' clade</taxon>
    </lineage>
</organism>
<dbReference type="Proteomes" id="UP000039046">
    <property type="component" value="Unassembled WGS sequence"/>
</dbReference>
<proteinExistence type="predicted"/>
<evidence type="ECO:0000313" key="7">
    <source>
        <dbReference type="EMBL" id="CEJ81918.1"/>
    </source>
</evidence>
<dbReference type="EMBL" id="CDHN01000001">
    <property type="protein sequence ID" value="CEJ81918.1"/>
    <property type="molecule type" value="Genomic_DNA"/>
</dbReference>
<evidence type="ECO:0000256" key="4">
    <source>
        <dbReference type="ARBA" id="ARBA00023136"/>
    </source>
</evidence>
<feature type="transmembrane region" description="Helical" evidence="5">
    <location>
        <begin position="12"/>
        <end position="30"/>
    </location>
</feature>
<keyword evidence="4 5" id="KW-0472">Membrane</keyword>
<feature type="transmembrane region" description="Helical" evidence="5">
    <location>
        <begin position="154"/>
        <end position="178"/>
    </location>
</feature>
<evidence type="ECO:0000259" key="6">
    <source>
        <dbReference type="Pfam" id="PF13664"/>
    </source>
</evidence>
<evidence type="ECO:0000256" key="5">
    <source>
        <dbReference type="SAM" id="Phobius"/>
    </source>
</evidence>
<evidence type="ECO:0000256" key="2">
    <source>
        <dbReference type="ARBA" id="ARBA00022692"/>
    </source>
</evidence>
<evidence type="ECO:0000313" key="8">
    <source>
        <dbReference type="Proteomes" id="UP000039046"/>
    </source>
</evidence>
<dbReference type="AlphaFoldDB" id="A0A0A1SNF4"/>
<feature type="domain" description="TMEM205-like" evidence="6">
    <location>
        <begin position="15"/>
        <end position="124"/>
    </location>
</feature>
<accession>A0A0A1SNF4</accession>
<sequence>MAASILNLAAPFHILTYGTLLGTSLFHTFINSPVLFKNTERPVFSAIQTKLFPLYFGIQAAAPVILALTFPGNILLGFESGISGLLYDGNRWSSLVPIGFMVISGAFNLTVLLPASRKVMKDRYGQGKRDGKEWYEPGEKSEAMKKLSKRFGMLHGISSLLNLGTFIAAVSYGVTLGYRIQSVADRL</sequence>
<comment type="subcellular location">
    <subcellularLocation>
        <location evidence="1">Membrane</location>
    </subcellularLocation>
</comment>
<dbReference type="Pfam" id="PF13664">
    <property type="entry name" value="DUF4149"/>
    <property type="match status" value="1"/>
</dbReference>
<feature type="transmembrane region" description="Helical" evidence="5">
    <location>
        <begin position="51"/>
        <end position="72"/>
    </location>
</feature>
<reference evidence="7 8" key="1">
    <citation type="journal article" date="2015" name="Genome Announc.">
        <title>Draft Genome Sequence and Gene Annotation of the Entomopathogenic Fungus Verticillium hemipterigenum.</title>
        <authorList>
            <person name="Horn F."/>
            <person name="Habel A."/>
            <person name="Scharf D.H."/>
            <person name="Dworschak J."/>
            <person name="Brakhage A.A."/>
            <person name="Guthke R."/>
            <person name="Hertweck C."/>
            <person name="Linde J."/>
        </authorList>
    </citation>
    <scope>NUCLEOTIDE SEQUENCE [LARGE SCALE GENOMIC DNA]</scope>
</reference>
<dbReference type="GO" id="GO:0016020">
    <property type="term" value="C:membrane"/>
    <property type="evidence" value="ECO:0007669"/>
    <property type="project" value="UniProtKB-SubCell"/>
</dbReference>
<dbReference type="OrthoDB" id="1641132at2759"/>
<keyword evidence="8" id="KW-1185">Reference proteome</keyword>
<feature type="transmembrane region" description="Helical" evidence="5">
    <location>
        <begin position="92"/>
        <end position="113"/>
    </location>
</feature>
<evidence type="ECO:0000256" key="1">
    <source>
        <dbReference type="ARBA" id="ARBA00004370"/>
    </source>
</evidence>
<protein>
    <recommendedName>
        <fullName evidence="6">TMEM205-like domain-containing protein</fullName>
    </recommendedName>
</protein>
<keyword evidence="3 5" id="KW-1133">Transmembrane helix</keyword>
<dbReference type="InterPro" id="IPR025423">
    <property type="entry name" value="TMEM205-like"/>
</dbReference>
<dbReference type="PANTHER" id="PTHR23241">
    <property type="entry name" value="LATE EMBRYOGENESIS ABUNDANT PLANTS LEA-RELATED"/>
    <property type="match status" value="1"/>
</dbReference>
<dbReference type="HOGENOM" id="CLU_094297_2_0_1"/>